<comment type="caution">
    <text evidence="1">The sequence shown here is derived from an EMBL/GenBank/DDBJ whole genome shotgun (WGS) entry which is preliminary data.</text>
</comment>
<feature type="non-terminal residue" evidence="1">
    <location>
        <position position="1"/>
    </location>
</feature>
<reference evidence="1 2" key="1">
    <citation type="submission" date="2021-06" db="EMBL/GenBank/DDBJ databases">
        <title>Caerostris darwini draft genome.</title>
        <authorList>
            <person name="Kono N."/>
            <person name="Arakawa K."/>
        </authorList>
    </citation>
    <scope>NUCLEOTIDE SEQUENCE [LARGE SCALE GENOMIC DNA]</scope>
</reference>
<dbReference type="Proteomes" id="UP001054837">
    <property type="component" value="Unassembled WGS sequence"/>
</dbReference>
<accession>A0AAV4QSA9</accession>
<name>A0AAV4QSA9_9ARAC</name>
<sequence length="39" mass="4414">DEMKNSNQTSRYKTLDYNLHCGTWLVTEPRIGPANSTTA</sequence>
<proteinExistence type="predicted"/>
<protein>
    <submittedName>
        <fullName evidence="1">Uncharacterized protein</fullName>
    </submittedName>
</protein>
<gene>
    <name evidence="1" type="ORF">CDAR_90771</name>
</gene>
<keyword evidence="2" id="KW-1185">Reference proteome</keyword>
<evidence type="ECO:0000313" key="2">
    <source>
        <dbReference type="Proteomes" id="UP001054837"/>
    </source>
</evidence>
<organism evidence="1 2">
    <name type="scientific">Caerostris darwini</name>
    <dbReference type="NCBI Taxonomy" id="1538125"/>
    <lineage>
        <taxon>Eukaryota</taxon>
        <taxon>Metazoa</taxon>
        <taxon>Ecdysozoa</taxon>
        <taxon>Arthropoda</taxon>
        <taxon>Chelicerata</taxon>
        <taxon>Arachnida</taxon>
        <taxon>Araneae</taxon>
        <taxon>Araneomorphae</taxon>
        <taxon>Entelegynae</taxon>
        <taxon>Araneoidea</taxon>
        <taxon>Araneidae</taxon>
        <taxon>Caerostris</taxon>
    </lineage>
</organism>
<evidence type="ECO:0000313" key="1">
    <source>
        <dbReference type="EMBL" id="GIY10961.1"/>
    </source>
</evidence>
<dbReference type="AlphaFoldDB" id="A0AAV4QSA9"/>
<dbReference type="EMBL" id="BPLQ01004833">
    <property type="protein sequence ID" value="GIY10961.1"/>
    <property type="molecule type" value="Genomic_DNA"/>
</dbReference>